<organism evidence="1 2">
    <name type="scientific">Paramecium tetraurelia</name>
    <dbReference type="NCBI Taxonomy" id="5888"/>
    <lineage>
        <taxon>Eukaryota</taxon>
        <taxon>Sar</taxon>
        <taxon>Alveolata</taxon>
        <taxon>Ciliophora</taxon>
        <taxon>Intramacronucleata</taxon>
        <taxon>Oligohymenophorea</taxon>
        <taxon>Peniculida</taxon>
        <taxon>Parameciidae</taxon>
        <taxon>Paramecium</taxon>
    </lineage>
</organism>
<dbReference type="RefSeq" id="XP_001440280.1">
    <property type="nucleotide sequence ID" value="XM_001440243.1"/>
</dbReference>
<evidence type="ECO:0000313" key="1">
    <source>
        <dbReference type="EMBL" id="CAK72883.1"/>
    </source>
</evidence>
<dbReference type="OMA" id="YAKHKRS"/>
<name>A0CQ16_PARTE</name>
<evidence type="ECO:0000313" key="2">
    <source>
        <dbReference type="Proteomes" id="UP000000600"/>
    </source>
</evidence>
<dbReference type="EMBL" id="CT868140">
    <property type="protein sequence ID" value="CAK72883.1"/>
    <property type="molecule type" value="Genomic_DNA"/>
</dbReference>
<proteinExistence type="predicted"/>
<dbReference type="AlphaFoldDB" id="A0CQ16"/>
<keyword evidence="2" id="KW-1185">Reference proteome</keyword>
<gene>
    <name evidence="1" type="ORF">GSPATT00038840001</name>
</gene>
<reference evidence="1 2" key="1">
    <citation type="journal article" date="2006" name="Nature">
        <title>Global trends of whole-genome duplications revealed by the ciliate Paramecium tetraurelia.</title>
        <authorList>
            <consortium name="Genoscope"/>
            <person name="Aury J.-M."/>
            <person name="Jaillon O."/>
            <person name="Duret L."/>
            <person name="Noel B."/>
            <person name="Jubin C."/>
            <person name="Porcel B.M."/>
            <person name="Segurens B."/>
            <person name="Daubin V."/>
            <person name="Anthouard V."/>
            <person name="Aiach N."/>
            <person name="Arnaiz O."/>
            <person name="Billaut A."/>
            <person name="Beisson J."/>
            <person name="Blanc I."/>
            <person name="Bouhouche K."/>
            <person name="Camara F."/>
            <person name="Duharcourt S."/>
            <person name="Guigo R."/>
            <person name="Gogendeau D."/>
            <person name="Katinka M."/>
            <person name="Keller A.-M."/>
            <person name="Kissmehl R."/>
            <person name="Klotz C."/>
            <person name="Koll F."/>
            <person name="Le Moue A."/>
            <person name="Lepere C."/>
            <person name="Malinsky S."/>
            <person name="Nowacki M."/>
            <person name="Nowak J.K."/>
            <person name="Plattner H."/>
            <person name="Poulain J."/>
            <person name="Ruiz F."/>
            <person name="Serrano V."/>
            <person name="Zagulski M."/>
            <person name="Dessen P."/>
            <person name="Betermier M."/>
            <person name="Weissenbach J."/>
            <person name="Scarpelli C."/>
            <person name="Schachter V."/>
            <person name="Sperling L."/>
            <person name="Meyer E."/>
            <person name="Cohen J."/>
            <person name="Wincker P."/>
        </authorList>
    </citation>
    <scope>NUCLEOTIDE SEQUENCE [LARGE SCALE GENOMIC DNA]</scope>
    <source>
        <strain evidence="1 2">Stock d4-2</strain>
    </source>
</reference>
<sequence>MNNNQFQTRQWEQQYAKHKRSVEQIEHRNYKFPDQVEEIIQRCKNITSQSRKGRKQKEVLSRITASNLILSKKLQEIEKRRQVKFMQYQLFNLSDAPVRLSTKSLREENYNKIKVENHKQFERITQVKGTLQTQ</sequence>
<protein>
    <submittedName>
        <fullName evidence="1">Uncharacterized protein</fullName>
    </submittedName>
</protein>
<dbReference type="InParanoid" id="A0CQ16"/>
<accession>A0CQ16</accession>
<dbReference type="GeneID" id="5026064"/>
<dbReference type="HOGENOM" id="CLU_1889816_0_0_1"/>
<dbReference type="KEGG" id="ptm:GSPATT00038840001"/>
<dbReference type="Proteomes" id="UP000000600">
    <property type="component" value="Unassembled WGS sequence"/>
</dbReference>